<dbReference type="EMBL" id="MBFR01000059">
    <property type="protein sequence ID" value="PVU95325.1"/>
    <property type="molecule type" value="Genomic_DNA"/>
</dbReference>
<dbReference type="PANTHER" id="PTHR13503:SF3">
    <property type="entry name" value="NEGATIVE ELONGATION FACTOR B"/>
    <property type="match status" value="1"/>
</dbReference>
<keyword evidence="2" id="KW-1185">Reference proteome</keyword>
<dbReference type="PANTHER" id="PTHR13503">
    <property type="entry name" value="NEGATIVE ELONGATION FACTOR COMPLEX MEMBER B"/>
    <property type="match status" value="1"/>
</dbReference>
<evidence type="ECO:0000313" key="1">
    <source>
        <dbReference type="EMBL" id="PVU95325.1"/>
    </source>
</evidence>
<dbReference type="GO" id="GO:0034244">
    <property type="term" value="P:negative regulation of transcription elongation by RNA polymerase II"/>
    <property type="evidence" value="ECO:0007669"/>
    <property type="project" value="TreeGrafter"/>
</dbReference>
<dbReference type="Proteomes" id="UP000245383">
    <property type="component" value="Unassembled WGS sequence"/>
</dbReference>
<comment type="caution">
    <text evidence="1">The sequence shown here is derived from an EMBL/GenBank/DDBJ whole genome shotgun (WGS) entry which is preliminary data.</text>
</comment>
<organism evidence="1 2">
    <name type="scientific">Smittium simulii</name>
    <dbReference type="NCBI Taxonomy" id="133385"/>
    <lineage>
        <taxon>Eukaryota</taxon>
        <taxon>Fungi</taxon>
        <taxon>Fungi incertae sedis</taxon>
        <taxon>Zoopagomycota</taxon>
        <taxon>Kickxellomycotina</taxon>
        <taxon>Harpellomycetes</taxon>
        <taxon>Harpellales</taxon>
        <taxon>Legeriomycetaceae</taxon>
        <taxon>Smittium</taxon>
    </lineage>
</organism>
<dbReference type="Pfam" id="PF06209">
    <property type="entry name" value="COBRA1"/>
    <property type="match status" value="1"/>
</dbReference>
<proteinExistence type="predicted"/>
<gene>
    <name evidence="1" type="ORF">BB561_001903</name>
</gene>
<reference evidence="1 2" key="1">
    <citation type="journal article" date="2018" name="MBio">
        <title>Comparative Genomics Reveals the Core Gene Toolbox for the Fungus-Insect Symbiosis.</title>
        <authorList>
            <person name="Wang Y."/>
            <person name="Stata M."/>
            <person name="Wang W."/>
            <person name="Stajich J.E."/>
            <person name="White M.M."/>
            <person name="Moncalvo J.M."/>
        </authorList>
    </citation>
    <scope>NUCLEOTIDE SEQUENCE [LARGE SCALE GENOMIC DNA]</scope>
    <source>
        <strain evidence="1 2">SWE-8-4</strain>
    </source>
</reference>
<dbReference type="STRING" id="133385.A0A2T9YSK0"/>
<sequence length="702" mass="80935">MEPIENDSPKQYLVEKKGQEQIRKGLSSGKLNEALNSFRLDNRLDICDSDALYWLVSKLNAKESSFQYSVMQNFCNLTYERIKILFENSNSSTSYQLIYDENNQPVDTVRTKINSYIQKLVQYSENVEMQRLILRLSDLISVESIPLPIIAALKNNQELYKECSSNLKNILWKQDSDLLLTELKLLLNDYCSDSALNELSREMSKQDIKKFVEIRRDQPHLKRLVDIIKNDLFLYNKVIEAAEEIYKQSNILEICLFRLDFIMAMHYHDMRKSAESDPVYSLAWAIDASLSKQHIEPKRVKELERILENNSTNIFVLRSLSLICNSAAVRHLLAQSCWHIIHSSKTKQSIVSNTELWWLLEIISFGANAPQMFESNVFLMSMIENDIQGLCIEIYDFENGNIGVADFKNLFLLKTSEAARQLIYKTLLHFIETKRLDGFEAFLSIIWECYIELCSKTPISNSADLLEISLEQNSNFVRDKNNNICDIRTISGLTNNQLRPSPENVHNILKFEERVPWVDYQVKYLNSTFEYECFVQSLVTIILNSNYLMSNILNTTRYSSILGFFEKFAQVNSFGHLQSLRLVAGLLSTLSNQLAHTNPNKSTNDSIKSLDVNITNLLSTDTEMLNDSHEDQNAIIDKQGSAYFLFIYSQKLASYGCITLDLKKQLYLAYEKLILSSSPLLFNYRITKTNSPIIASVLNQLS</sequence>
<evidence type="ECO:0000313" key="2">
    <source>
        <dbReference type="Proteomes" id="UP000245383"/>
    </source>
</evidence>
<accession>A0A2T9YSK0</accession>
<dbReference type="AlphaFoldDB" id="A0A2T9YSK0"/>
<dbReference type="InterPro" id="IPR010405">
    <property type="entry name" value="COBRA1"/>
</dbReference>
<dbReference type="GO" id="GO:0032021">
    <property type="term" value="C:NELF complex"/>
    <property type="evidence" value="ECO:0007669"/>
    <property type="project" value="TreeGrafter"/>
</dbReference>
<name>A0A2T9YSK0_9FUNG</name>
<protein>
    <submittedName>
        <fullName evidence="1">Uncharacterized protein</fullName>
    </submittedName>
</protein>
<dbReference type="OrthoDB" id="5548359at2759"/>